<dbReference type="KEGG" id="ctes:O987_07035"/>
<accession>A0A076PLK6</accession>
<evidence type="ECO:0000313" key="2">
    <source>
        <dbReference type="EMBL" id="AIJ45551.1"/>
    </source>
</evidence>
<dbReference type="AlphaFoldDB" id="A0A076PLK6"/>
<dbReference type="Proteomes" id="UP000028782">
    <property type="component" value="Chromosome"/>
</dbReference>
<organism evidence="2 3">
    <name type="scientific">Comamonas testosteroni TK102</name>
    <dbReference type="NCBI Taxonomy" id="1392005"/>
    <lineage>
        <taxon>Bacteria</taxon>
        <taxon>Pseudomonadati</taxon>
        <taxon>Pseudomonadota</taxon>
        <taxon>Betaproteobacteria</taxon>
        <taxon>Burkholderiales</taxon>
        <taxon>Comamonadaceae</taxon>
        <taxon>Comamonas</taxon>
    </lineage>
</organism>
<evidence type="ECO:0000256" key="1">
    <source>
        <dbReference type="SAM" id="MobiDB-lite"/>
    </source>
</evidence>
<evidence type="ECO:0000313" key="3">
    <source>
        <dbReference type="Proteomes" id="UP000028782"/>
    </source>
</evidence>
<feature type="compositionally biased region" description="Polar residues" evidence="1">
    <location>
        <begin position="25"/>
        <end position="35"/>
    </location>
</feature>
<reference evidence="2 3" key="1">
    <citation type="journal article" date="2014" name="Genome Announc.">
        <title>Complete Genome Sequence of Polychlorinated Biphenyl Degrader Comamonas testosteroni TK102 (NBRC 109938).</title>
        <authorList>
            <person name="Fukuda K."/>
            <person name="Hosoyama A."/>
            <person name="Tsuchikane K."/>
            <person name="Ohji S."/>
            <person name="Yamazoe A."/>
            <person name="Fujita N."/>
            <person name="Shintani M."/>
            <person name="Kimbara K."/>
        </authorList>
    </citation>
    <scope>NUCLEOTIDE SEQUENCE [LARGE SCALE GENOMIC DNA]</scope>
    <source>
        <strain evidence="2">TK102</strain>
    </source>
</reference>
<proteinExistence type="predicted"/>
<name>A0A076PLK6_COMTE</name>
<sequence>MDGGWTEVDGEDGGGDMTGCADACASTQTGRDQPA</sequence>
<feature type="region of interest" description="Disordered" evidence="1">
    <location>
        <begin position="1"/>
        <end position="35"/>
    </location>
</feature>
<dbReference type="EMBL" id="CP006704">
    <property type="protein sequence ID" value="AIJ45551.1"/>
    <property type="molecule type" value="Genomic_DNA"/>
</dbReference>
<protein>
    <submittedName>
        <fullName evidence="2">Uncharacterized protein</fullName>
    </submittedName>
</protein>
<dbReference type="HOGENOM" id="CLU_3364401_0_0_4"/>
<gene>
    <name evidence="2" type="ORF">O987_07035</name>
</gene>